<dbReference type="STRING" id="247279.NIES1031_03995"/>
<protein>
    <recommendedName>
        <fullName evidence="3">DUF1350 domain-containing protein</fullName>
    </recommendedName>
</protein>
<dbReference type="OrthoDB" id="516598at2"/>
<proteinExistence type="predicted"/>
<dbReference type="InterPro" id="IPR029058">
    <property type="entry name" value="AB_hydrolase_fold"/>
</dbReference>
<evidence type="ECO:0000313" key="1">
    <source>
        <dbReference type="EMBL" id="OKH28410.1"/>
    </source>
</evidence>
<evidence type="ECO:0008006" key="3">
    <source>
        <dbReference type="Google" id="ProtNLM"/>
    </source>
</evidence>
<dbReference type="InterPro" id="IPR010765">
    <property type="entry name" value="DUF1350"/>
</dbReference>
<gene>
    <name evidence="1" type="ORF">NIES1031_03995</name>
</gene>
<organism evidence="1 2">
    <name type="scientific">Chroogloeocystis siderophila 5.2 s.c.1</name>
    <dbReference type="NCBI Taxonomy" id="247279"/>
    <lineage>
        <taxon>Bacteria</taxon>
        <taxon>Bacillati</taxon>
        <taxon>Cyanobacteriota</taxon>
        <taxon>Cyanophyceae</taxon>
        <taxon>Oscillatoriophycideae</taxon>
        <taxon>Chroococcales</taxon>
        <taxon>Chroococcaceae</taxon>
        <taxon>Chroogloeocystis</taxon>
    </lineage>
</organism>
<dbReference type="RefSeq" id="WP_073548209.1">
    <property type="nucleotide sequence ID" value="NZ_CAWMVK010000023.1"/>
</dbReference>
<name>A0A1U7HXU0_9CHRO</name>
<dbReference type="Pfam" id="PF07082">
    <property type="entry name" value="DUF1350"/>
    <property type="match status" value="1"/>
</dbReference>
<dbReference type="AlphaFoldDB" id="A0A1U7HXU0"/>
<accession>A0A1U7HXU0</accession>
<evidence type="ECO:0000313" key="2">
    <source>
        <dbReference type="Proteomes" id="UP000185984"/>
    </source>
</evidence>
<dbReference type="Proteomes" id="UP000185984">
    <property type="component" value="Unassembled WGS sequence"/>
</dbReference>
<comment type="caution">
    <text evidence="1">The sequence shown here is derived from an EMBL/GenBank/DDBJ whole genome shotgun (WGS) entry which is preliminary data.</text>
</comment>
<dbReference type="EMBL" id="MRCC01000003">
    <property type="protein sequence ID" value="OKH28410.1"/>
    <property type="molecule type" value="Genomic_DNA"/>
</dbReference>
<dbReference type="PANTHER" id="PTHR34127:SF1">
    <property type="entry name" value="OS04G0405600 PROTEIN"/>
    <property type="match status" value="1"/>
</dbReference>
<sequence>MEWKEIAGNWVLVPRHPVGIVHFLGGAFVATAPQLTYRWLLEQLGKEYAVVATPFVNTLDHAAIAQTVLNSFDQAIAELHDRALLRRRYLPTYGLGHSMGCKLHLLIGSLFDVERAGNILISYNNYAARDAIPLVQQFTPTFAVEFTPSPVETTNLVRDRYRVRRNLLIRFTNDTIDQSTALHQLLQQRFPEMVTLQTLPGSHTTPLGQDVSWQTGMNFTPFDAMGQWFKQEIYRDLNQLKRTIVLWLNPFSHVSNLSNR</sequence>
<dbReference type="PANTHER" id="PTHR34127">
    <property type="entry name" value="OS04G0405600 PROTEIN"/>
    <property type="match status" value="1"/>
</dbReference>
<keyword evidence="2" id="KW-1185">Reference proteome</keyword>
<dbReference type="SUPFAM" id="SSF53474">
    <property type="entry name" value="alpha/beta-Hydrolases"/>
    <property type="match status" value="1"/>
</dbReference>
<reference evidence="1 2" key="1">
    <citation type="submission" date="2016-11" db="EMBL/GenBank/DDBJ databases">
        <title>Draft Genome Sequences of Nine Cyanobacterial Strains from Diverse Habitats.</title>
        <authorList>
            <person name="Zhu T."/>
            <person name="Hou S."/>
            <person name="Lu X."/>
            <person name="Hess W.R."/>
        </authorList>
    </citation>
    <scope>NUCLEOTIDE SEQUENCE [LARGE SCALE GENOMIC DNA]</scope>
    <source>
        <strain evidence="1 2">5.2 s.c.1</strain>
    </source>
</reference>